<name>A0A183KYI1_9TREM</name>
<organism evidence="4">
    <name type="scientific">Schistosoma curassoni</name>
    <dbReference type="NCBI Taxonomy" id="6186"/>
    <lineage>
        <taxon>Eukaryota</taxon>
        <taxon>Metazoa</taxon>
        <taxon>Spiralia</taxon>
        <taxon>Lophotrochozoa</taxon>
        <taxon>Platyhelminthes</taxon>
        <taxon>Trematoda</taxon>
        <taxon>Digenea</taxon>
        <taxon>Strigeidida</taxon>
        <taxon>Schistosomatoidea</taxon>
        <taxon>Schistosomatidae</taxon>
        <taxon>Schistosoma</taxon>
    </lineage>
</organism>
<dbReference type="WBParaSite" id="SCUD_0002013101-mRNA-1">
    <property type="protein sequence ID" value="SCUD_0002013101-mRNA-1"/>
    <property type="gene ID" value="SCUD_0002013101"/>
</dbReference>
<dbReference type="AlphaFoldDB" id="A0A183KYI1"/>
<reference evidence="4" key="1">
    <citation type="submission" date="2016-06" db="UniProtKB">
        <authorList>
            <consortium name="WormBaseParasite"/>
        </authorList>
    </citation>
    <scope>IDENTIFICATION</scope>
</reference>
<proteinExistence type="predicted"/>
<evidence type="ECO:0000313" key="3">
    <source>
        <dbReference type="Proteomes" id="UP000279833"/>
    </source>
</evidence>
<keyword evidence="3" id="KW-1185">Reference proteome</keyword>
<gene>
    <name evidence="2" type="ORF">SCUD_LOCUS20128</name>
</gene>
<evidence type="ECO:0000256" key="1">
    <source>
        <dbReference type="SAM" id="SignalP"/>
    </source>
</evidence>
<evidence type="ECO:0000313" key="2">
    <source>
        <dbReference type="EMBL" id="VDP71270.1"/>
    </source>
</evidence>
<reference evidence="2 3" key="2">
    <citation type="submission" date="2018-11" db="EMBL/GenBank/DDBJ databases">
        <authorList>
            <consortium name="Pathogen Informatics"/>
        </authorList>
    </citation>
    <scope>NUCLEOTIDE SEQUENCE [LARGE SCALE GENOMIC DNA]</scope>
    <source>
        <strain evidence="2">Dakar</strain>
        <strain evidence="3">Dakar, Senegal</strain>
    </source>
</reference>
<feature type="chain" id="PRO_5043140957" evidence="1">
    <location>
        <begin position="22"/>
        <end position="46"/>
    </location>
</feature>
<keyword evidence="1" id="KW-0732">Signal</keyword>
<dbReference type="Proteomes" id="UP000279833">
    <property type="component" value="Unassembled WGS sequence"/>
</dbReference>
<feature type="signal peptide" evidence="1">
    <location>
        <begin position="1"/>
        <end position="21"/>
    </location>
</feature>
<accession>A0A183KYI1</accession>
<sequence length="46" mass="5579">MRINNHIFTFLILQSLHQLLNLKLCLFNSNWIAFNHYFIRESITSI</sequence>
<evidence type="ECO:0000313" key="4">
    <source>
        <dbReference type="WBParaSite" id="SCUD_0002013101-mRNA-1"/>
    </source>
</evidence>
<protein>
    <submittedName>
        <fullName evidence="2 4">Uncharacterized protein</fullName>
    </submittedName>
</protein>
<dbReference type="EMBL" id="UZAK01043711">
    <property type="protein sequence ID" value="VDP71270.1"/>
    <property type="molecule type" value="Genomic_DNA"/>
</dbReference>